<dbReference type="InterPro" id="IPR045845">
    <property type="entry name" value="BSK"/>
</dbReference>
<dbReference type="Gene3D" id="3.30.200.20">
    <property type="entry name" value="Phosphorylase Kinase, domain 1"/>
    <property type="match status" value="1"/>
</dbReference>
<keyword evidence="10" id="KW-0472">Membrane</keyword>
<evidence type="ECO:0000259" key="13">
    <source>
        <dbReference type="PROSITE" id="PS50011"/>
    </source>
</evidence>
<keyword evidence="7" id="KW-0547">Nucleotide-binding</keyword>
<evidence type="ECO:0000256" key="8">
    <source>
        <dbReference type="ARBA" id="ARBA00022777"/>
    </source>
</evidence>
<name>A0ABQ8IDS4_9ROSI</name>
<evidence type="ECO:0000256" key="9">
    <source>
        <dbReference type="ARBA" id="ARBA00022840"/>
    </source>
</evidence>
<evidence type="ECO:0000256" key="3">
    <source>
        <dbReference type="ARBA" id="ARBA00022475"/>
    </source>
</evidence>
<dbReference type="SUPFAM" id="SSF48452">
    <property type="entry name" value="TPR-like"/>
    <property type="match status" value="1"/>
</dbReference>
<reference evidence="14 15" key="1">
    <citation type="submission" date="2021-02" db="EMBL/GenBank/DDBJ databases">
        <title>Plant Genome Project.</title>
        <authorList>
            <person name="Zhang R.-G."/>
        </authorList>
    </citation>
    <scope>NUCLEOTIDE SEQUENCE [LARGE SCALE GENOMIC DNA]</scope>
    <source>
        <tissue evidence="14">Leaves</tissue>
    </source>
</reference>
<dbReference type="Pfam" id="PF25575">
    <property type="entry name" value="TPR_BSK1_C"/>
    <property type="match status" value="1"/>
</dbReference>
<feature type="domain" description="Protein kinase" evidence="13">
    <location>
        <begin position="66"/>
        <end position="357"/>
    </location>
</feature>
<protein>
    <recommendedName>
        <fullName evidence="13">Protein kinase domain-containing protein</fullName>
    </recommendedName>
</protein>
<evidence type="ECO:0000256" key="10">
    <source>
        <dbReference type="ARBA" id="ARBA00023136"/>
    </source>
</evidence>
<keyword evidence="8" id="KW-0418">Kinase</keyword>
<gene>
    <name evidence="14" type="ORF">JRO89_XS02G0007300</name>
</gene>
<dbReference type="PANTHER" id="PTHR45863:SF22">
    <property type="entry name" value="SERINE_THREONINE-PROTEIN KINASE BSK1"/>
    <property type="match status" value="1"/>
</dbReference>
<comment type="subcellular location">
    <subcellularLocation>
        <location evidence="1">Cell membrane</location>
        <topology evidence="1">Lipid-anchor</topology>
    </subcellularLocation>
</comment>
<evidence type="ECO:0000313" key="15">
    <source>
        <dbReference type="Proteomes" id="UP000827721"/>
    </source>
</evidence>
<dbReference type="InterPro" id="IPR001245">
    <property type="entry name" value="Ser-Thr/Tyr_kinase_cat_dom"/>
</dbReference>
<dbReference type="InterPro" id="IPR011009">
    <property type="entry name" value="Kinase-like_dom_sf"/>
</dbReference>
<dbReference type="Gene3D" id="1.25.40.10">
    <property type="entry name" value="Tetratricopeptide repeat domain"/>
    <property type="match status" value="1"/>
</dbReference>
<dbReference type="InterPro" id="IPR058209">
    <property type="entry name" value="TPR_BSK1_C"/>
</dbReference>
<comment type="similarity">
    <text evidence="2">Belongs to the protein kinase superfamily. Ser/Thr protein kinase family.</text>
</comment>
<dbReference type="Proteomes" id="UP000827721">
    <property type="component" value="Unassembled WGS sequence"/>
</dbReference>
<evidence type="ECO:0000256" key="2">
    <source>
        <dbReference type="ARBA" id="ARBA00008684"/>
    </source>
</evidence>
<keyword evidence="3" id="KW-1003">Cell membrane</keyword>
<comment type="caution">
    <text evidence="14">The sequence shown here is derived from an EMBL/GenBank/DDBJ whole genome shotgun (WGS) entry which is preliminary data.</text>
</comment>
<evidence type="ECO:0000256" key="12">
    <source>
        <dbReference type="SAM" id="MobiDB-lite"/>
    </source>
</evidence>
<dbReference type="InterPro" id="IPR000719">
    <property type="entry name" value="Prot_kinase_dom"/>
</dbReference>
<dbReference type="PANTHER" id="PTHR45863">
    <property type="entry name" value="SERINE/THREONINE-PROTEIN KINASE BSK5"/>
    <property type="match status" value="1"/>
</dbReference>
<dbReference type="PROSITE" id="PS50011">
    <property type="entry name" value="PROTEIN_KINASE_DOM"/>
    <property type="match status" value="1"/>
</dbReference>
<keyword evidence="4" id="KW-0723">Serine/threonine-protein kinase</keyword>
<evidence type="ECO:0000256" key="11">
    <source>
        <dbReference type="ARBA" id="ARBA00023288"/>
    </source>
</evidence>
<evidence type="ECO:0000256" key="1">
    <source>
        <dbReference type="ARBA" id="ARBA00004193"/>
    </source>
</evidence>
<organism evidence="14 15">
    <name type="scientific">Xanthoceras sorbifolium</name>
    <dbReference type="NCBI Taxonomy" id="99658"/>
    <lineage>
        <taxon>Eukaryota</taxon>
        <taxon>Viridiplantae</taxon>
        <taxon>Streptophyta</taxon>
        <taxon>Embryophyta</taxon>
        <taxon>Tracheophyta</taxon>
        <taxon>Spermatophyta</taxon>
        <taxon>Magnoliopsida</taxon>
        <taxon>eudicotyledons</taxon>
        <taxon>Gunneridae</taxon>
        <taxon>Pentapetalae</taxon>
        <taxon>rosids</taxon>
        <taxon>malvids</taxon>
        <taxon>Sapindales</taxon>
        <taxon>Sapindaceae</taxon>
        <taxon>Xanthoceroideae</taxon>
        <taxon>Xanthoceras</taxon>
    </lineage>
</organism>
<dbReference type="EMBL" id="JAFEMO010000002">
    <property type="protein sequence ID" value="KAH7574806.1"/>
    <property type="molecule type" value="Genomic_DNA"/>
</dbReference>
<sequence length="579" mass="64857">MGCCESSLLEEAPHEEKEQQQTAQKKLSHQKFSPPSGPDPPTNGAPFFSEFSLSDLKAATNNFSSDNIVSESGEKAPNIVYKGRLQNRQWIAVKKFTKMAWPDPKQFAEEAGGVGKLRHKRLANLIGYCCDGDERLLVAEFMPNDTLAKHLFHFPTVQVAASLDDFSDSIGEKQTIEWAMRLRVAFYIAEALDYCHTEDHSLYHDLNAYRVLFDEDGDPRLSCFGLMKNSRDGKSFSTNLAYTPPEYLKNGRVTPESVIYSFGTVLLDLLSGKHIPPSHVNTIADFIFLAVHGSRHLDMIRGKNIILLMDSHLEGKFSTEEATVVVGLASQSLQYEPRERPSTKDLVAMLAPLQTKLDMQLGNAKYYIDIDGSGNLCANAELLDCMTEIYDWISEHMTLSISVPSHVMLQISKHDEAPSTPLRPLSPMGEACSRTDLTAIHQILVTMHYRDDEGTNELSFQEWTQQMRDMLEARKRGDFAFRDKDFKTAIDCYSQFIDGGTMVSPTVLARRSLCSLFSDQPDAALLDAMQAQCVYPDWPIAFYMQSVALAKLNMHKDAADMLNEAAGFEEKRQRGGKGS</sequence>
<dbReference type="Pfam" id="PF07714">
    <property type="entry name" value="PK_Tyr_Ser-Thr"/>
    <property type="match status" value="1"/>
</dbReference>
<evidence type="ECO:0000256" key="7">
    <source>
        <dbReference type="ARBA" id="ARBA00022741"/>
    </source>
</evidence>
<evidence type="ECO:0000313" key="14">
    <source>
        <dbReference type="EMBL" id="KAH7574806.1"/>
    </source>
</evidence>
<keyword evidence="11" id="KW-0449">Lipoprotein</keyword>
<keyword evidence="6" id="KW-0519">Myristate</keyword>
<feature type="region of interest" description="Disordered" evidence="12">
    <location>
        <begin position="1"/>
        <end position="47"/>
    </location>
</feature>
<dbReference type="InterPro" id="IPR011990">
    <property type="entry name" value="TPR-like_helical_dom_sf"/>
</dbReference>
<proteinExistence type="inferred from homology"/>
<keyword evidence="9" id="KW-0067">ATP-binding</keyword>
<dbReference type="SUPFAM" id="SSF56112">
    <property type="entry name" value="Protein kinase-like (PK-like)"/>
    <property type="match status" value="1"/>
</dbReference>
<evidence type="ECO:0000256" key="5">
    <source>
        <dbReference type="ARBA" id="ARBA00022679"/>
    </source>
</evidence>
<dbReference type="Gene3D" id="1.10.510.10">
    <property type="entry name" value="Transferase(Phosphotransferase) domain 1"/>
    <property type="match status" value="1"/>
</dbReference>
<evidence type="ECO:0000256" key="6">
    <source>
        <dbReference type="ARBA" id="ARBA00022707"/>
    </source>
</evidence>
<keyword evidence="5" id="KW-0808">Transferase</keyword>
<accession>A0ABQ8IDS4</accession>
<evidence type="ECO:0000256" key="4">
    <source>
        <dbReference type="ARBA" id="ARBA00022527"/>
    </source>
</evidence>
<keyword evidence="15" id="KW-1185">Reference proteome</keyword>